<organism evidence="2 3">
    <name type="scientific">Romanomermis culicivorax</name>
    <name type="common">Nematode worm</name>
    <dbReference type="NCBI Taxonomy" id="13658"/>
    <lineage>
        <taxon>Eukaryota</taxon>
        <taxon>Metazoa</taxon>
        <taxon>Ecdysozoa</taxon>
        <taxon>Nematoda</taxon>
        <taxon>Enoplea</taxon>
        <taxon>Dorylaimia</taxon>
        <taxon>Mermithida</taxon>
        <taxon>Mermithoidea</taxon>
        <taxon>Mermithidae</taxon>
        <taxon>Romanomermis</taxon>
    </lineage>
</organism>
<feature type="compositionally biased region" description="Polar residues" evidence="1">
    <location>
        <begin position="69"/>
        <end position="86"/>
    </location>
</feature>
<name>A0A915I7J6_ROMCU</name>
<evidence type="ECO:0000313" key="3">
    <source>
        <dbReference type="WBParaSite" id="nRc.2.0.1.t10129-RA"/>
    </source>
</evidence>
<feature type="region of interest" description="Disordered" evidence="1">
    <location>
        <begin position="55"/>
        <end position="118"/>
    </location>
</feature>
<dbReference type="AlphaFoldDB" id="A0A915I7J6"/>
<protein>
    <submittedName>
        <fullName evidence="3">Uncharacterized protein</fullName>
    </submittedName>
</protein>
<proteinExistence type="predicted"/>
<accession>A0A915I7J6</accession>
<reference evidence="3" key="1">
    <citation type="submission" date="2022-11" db="UniProtKB">
        <authorList>
            <consortium name="WormBaseParasite"/>
        </authorList>
    </citation>
    <scope>IDENTIFICATION</scope>
</reference>
<dbReference type="Proteomes" id="UP000887565">
    <property type="component" value="Unplaced"/>
</dbReference>
<dbReference type="WBParaSite" id="nRc.2.0.1.t10129-RA">
    <property type="protein sequence ID" value="nRc.2.0.1.t10129-RA"/>
    <property type="gene ID" value="nRc.2.0.1.g10129"/>
</dbReference>
<sequence length="118" mass="13160">MGDRQAQVWVTTVALDPRPRQGVVLIVPVDDFSALKPMRQRCTSFSCKPKKIDCEDFSNSNLLPRAETNDANISNPENKSTNNGFTSPKSSKRKVRPSTDKTSKKRKLGSSEKTPHNN</sequence>
<keyword evidence="2" id="KW-1185">Reference proteome</keyword>
<feature type="compositionally biased region" description="Basic and acidic residues" evidence="1">
    <location>
        <begin position="109"/>
        <end position="118"/>
    </location>
</feature>
<evidence type="ECO:0000256" key="1">
    <source>
        <dbReference type="SAM" id="MobiDB-lite"/>
    </source>
</evidence>
<evidence type="ECO:0000313" key="2">
    <source>
        <dbReference type="Proteomes" id="UP000887565"/>
    </source>
</evidence>